<dbReference type="PANTHER" id="PTHR30026:SF20">
    <property type="entry name" value="OUTER MEMBRANE PROTEIN TOLC"/>
    <property type="match status" value="1"/>
</dbReference>
<gene>
    <name evidence="10" type="ORF">I2I05_05680</name>
</gene>
<evidence type="ECO:0000256" key="5">
    <source>
        <dbReference type="ARBA" id="ARBA00022692"/>
    </source>
</evidence>
<feature type="chain" id="PRO_5045127185" evidence="9">
    <location>
        <begin position="26"/>
        <end position="450"/>
    </location>
</feature>
<dbReference type="InterPro" id="IPR051906">
    <property type="entry name" value="TolC-like"/>
</dbReference>
<dbReference type="Proteomes" id="UP000597617">
    <property type="component" value="Unassembled WGS sequence"/>
</dbReference>
<keyword evidence="9" id="KW-0732">Signal</keyword>
<keyword evidence="6" id="KW-0472">Membrane</keyword>
<feature type="coiled-coil region" evidence="8">
    <location>
        <begin position="165"/>
        <end position="192"/>
    </location>
</feature>
<dbReference type="Gene3D" id="1.20.1600.10">
    <property type="entry name" value="Outer membrane efflux proteins (OEP)"/>
    <property type="match status" value="1"/>
</dbReference>
<keyword evidence="11" id="KW-1185">Reference proteome</keyword>
<dbReference type="RefSeq" id="WP_196281253.1">
    <property type="nucleotide sequence ID" value="NZ_JADQDQ010000002.1"/>
</dbReference>
<dbReference type="SUPFAM" id="SSF56954">
    <property type="entry name" value="Outer membrane efflux proteins (OEP)"/>
    <property type="match status" value="1"/>
</dbReference>
<organism evidence="10 11">
    <name type="scientific">Hymenobacter jeongseonensis</name>
    <dbReference type="NCBI Taxonomy" id="2791027"/>
    <lineage>
        <taxon>Bacteria</taxon>
        <taxon>Pseudomonadati</taxon>
        <taxon>Bacteroidota</taxon>
        <taxon>Cytophagia</taxon>
        <taxon>Cytophagales</taxon>
        <taxon>Hymenobacteraceae</taxon>
        <taxon>Hymenobacter</taxon>
    </lineage>
</organism>
<comment type="caution">
    <text evidence="10">The sequence shown here is derived from an EMBL/GenBank/DDBJ whole genome shotgun (WGS) entry which is preliminary data.</text>
</comment>
<keyword evidence="8" id="KW-0175">Coiled coil</keyword>
<evidence type="ECO:0000256" key="1">
    <source>
        <dbReference type="ARBA" id="ARBA00004442"/>
    </source>
</evidence>
<proteinExistence type="inferred from homology"/>
<keyword evidence="5" id="KW-0812">Transmembrane</keyword>
<evidence type="ECO:0000256" key="3">
    <source>
        <dbReference type="ARBA" id="ARBA00022448"/>
    </source>
</evidence>
<name>A0ABS0IEW6_9BACT</name>
<dbReference type="InterPro" id="IPR003423">
    <property type="entry name" value="OMP_efflux"/>
</dbReference>
<evidence type="ECO:0000256" key="2">
    <source>
        <dbReference type="ARBA" id="ARBA00007613"/>
    </source>
</evidence>
<dbReference type="Pfam" id="PF02321">
    <property type="entry name" value="OEP"/>
    <property type="match status" value="2"/>
</dbReference>
<evidence type="ECO:0000256" key="8">
    <source>
        <dbReference type="SAM" id="Coils"/>
    </source>
</evidence>
<keyword evidence="7" id="KW-0998">Cell outer membrane</keyword>
<keyword evidence="3" id="KW-0813">Transport</keyword>
<protein>
    <submittedName>
        <fullName evidence="10">TolC family protein</fullName>
    </submittedName>
</protein>
<feature type="signal peptide" evidence="9">
    <location>
        <begin position="1"/>
        <end position="25"/>
    </location>
</feature>
<evidence type="ECO:0000313" key="11">
    <source>
        <dbReference type="Proteomes" id="UP000597617"/>
    </source>
</evidence>
<sequence>MKQLQLALAKLLRVLAVAAPLGAVAQPTPPPAKPLSRQECVEFALKNQPAVRQAVIDQEIGERNIRIGLSSWLPQIQGTAALAHNVELPTSVFPNLADPAAGPQIVRIGLKNTSTLGLQATQLIYSNDVIRAARSARYIRQQTGLNTTGFKIDVVTNVSKAFYDILLTQEQLKVLNEAIRRQEKQLKDSKAQYDVGIADKTDYKRAEISVRNAYAERKTTTEALKGKDAYLKQLMGLDAKTPLTLTYDTLQLVQEVMLDTAAQLAVERRVEIQQLQTQQKLQRLNIDFFRYGFLPSLSAYGNYNRVFQNNEFSQLYNTAFPNSQIGLQLAVPIFTGTRRLQNLRIAELQQDRLDLDVVDTRNQINTEYQQALATYKSALNDLNTQRANVTDAREVYKIIKLQYDEGIKTYLEVITAENDLRNAQFNYYNSLYGVLASKLDVQRALGDITF</sequence>
<accession>A0ABS0IEW6</accession>
<evidence type="ECO:0000256" key="7">
    <source>
        <dbReference type="ARBA" id="ARBA00023237"/>
    </source>
</evidence>
<evidence type="ECO:0000256" key="6">
    <source>
        <dbReference type="ARBA" id="ARBA00023136"/>
    </source>
</evidence>
<dbReference type="EMBL" id="JADQDQ010000002">
    <property type="protein sequence ID" value="MBF9236880.1"/>
    <property type="molecule type" value="Genomic_DNA"/>
</dbReference>
<evidence type="ECO:0000313" key="10">
    <source>
        <dbReference type="EMBL" id="MBF9236880.1"/>
    </source>
</evidence>
<dbReference type="PANTHER" id="PTHR30026">
    <property type="entry name" value="OUTER MEMBRANE PROTEIN TOLC"/>
    <property type="match status" value="1"/>
</dbReference>
<keyword evidence="4" id="KW-1134">Transmembrane beta strand</keyword>
<evidence type="ECO:0000256" key="4">
    <source>
        <dbReference type="ARBA" id="ARBA00022452"/>
    </source>
</evidence>
<comment type="similarity">
    <text evidence="2">Belongs to the outer membrane factor (OMF) (TC 1.B.17) family.</text>
</comment>
<reference evidence="10 11" key="1">
    <citation type="submission" date="2020-11" db="EMBL/GenBank/DDBJ databases">
        <authorList>
            <person name="Kim M.K."/>
        </authorList>
    </citation>
    <scope>NUCLEOTIDE SEQUENCE [LARGE SCALE GENOMIC DNA]</scope>
    <source>
        <strain evidence="10 11">BT683</strain>
    </source>
</reference>
<evidence type="ECO:0000256" key="9">
    <source>
        <dbReference type="SAM" id="SignalP"/>
    </source>
</evidence>
<comment type="subcellular location">
    <subcellularLocation>
        <location evidence="1">Cell outer membrane</location>
    </subcellularLocation>
</comment>